<organism evidence="2 3">
    <name type="scientific">Rhizobium leguminosarum</name>
    <dbReference type="NCBI Taxonomy" id="384"/>
    <lineage>
        <taxon>Bacteria</taxon>
        <taxon>Pseudomonadati</taxon>
        <taxon>Pseudomonadota</taxon>
        <taxon>Alphaproteobacteria</taxon>
        <taxon>Hyphomicrobiales</taxon>
        <taxon>Rhizobiaceae</taxon>
        <taxon>Rhizobium/Agrobacterium group</taxon>
        <taxon>Rhizobium</taxon>
    </lineage>
</organism>
<dbReference type="Proteomes" id="UP000238523">
    <property type="component" value="Chromosome"/>
</dbReference>
<dbReference type="GO" id="GO:0090313">
    <property type="term" value="P:regulation of protein targeting to membrane"/>
    <property type="evidence" value="ECO:0007669"/>
    <property type="project" value="TreeGrafter"/>
</dbReference>
<evidence type="ECO:0000259" key="1">
    <source>
        <dbReference type="Pfam" id="PF05170"/>
    </source>
</evidence>
<dbReference type="PANTHER" id="PTHR30441">
    <property type="entry name" value="DUF748 DOMAIN-CONTAINING PROTEIN"/>
    <property type="match status" value="1"/>
</dbReference>
<feature type="domain" description="AsmA" evidence="1">
    <location>
        <begin position="34"/>
        <end position="204"/>
    </location>
</feature>
<protein>
    <submittedName>
        <fullName evidence="2">Cell envelope biogenesis protein AsmA</fullName>
    </submittedName>
</protein>
<dbReference type="PANTHER" id="PTHR30441:SF4">
    <property type="entry name" value="PROTEIN ASMA"/>
    <property type="match status" value="1"/>
</dbReference>
<dbReference type="InterPro" id="IPR007844">
    <property type="entry name" value="AsmA"/>
</dbReference>
<proteinExistence type="predicted"/>
<evidence type="ECO:0000313" key="3">
    <source>
        <dbReference type="Proteomes" id="UP000238523"/>
    </source>
</evidence>
<name>A0A2K9YXY2_RHILE</name>
<dbReference type="Pfam" id="PF05170">
    <property type="entry name" value="AsmA"/>
    <property type="match status" value="1"/>
</dbReference>
<dbReference type="GO" id="GO:0005886">
    <property type="term" value="C:plasma membrane"/>
    <property type="evidence" value="ECO:0007669"/>
    <property type="project" value="TreeGrafter"/>
</dbReference>
<dbReference type="EMBL" id="CP025012">
    <property type="protein sequence ID" value="AUW40852.1"/>
    <property type="molecule type" value="Genomic_DNA"/>
</dbReference>
<evidence type="ECO:0000313" key="2">
    <source>
        <dbReference type="EMBL" id="AUW40852.1"/>
    </source>
</evidence>
<reference evidence="2 3" key="1">
    <citation type="submission" date="2017-11" db="EMBL/GenBank/DDBJ databases">
        <title>Complete genome of Rhizobium leguminosarum Norway, an ineffective micro-symbiont.</title>
        <authorList>
            <person name="Hoffrichter A."/>
            <person name="Liang J."/>
            <person name="Brachmann A."/>
            <person name="Marin M."/>
        </authorList>
    </citation>
    <scope>NUCLEOTIDE SEQUENCE [LARGE SCALE GENOMIC DNA]</scope>
    <source>
        <strain evidence="2 3">Norway</strain>
    </source>
</reference>
<sequence>MPAEIMSTSRHRRWRRKIGPVSRWLPAFARLSTVFLLIALALFVALRVAAPYLISTGFVRSGIEDALSKWTGYHAEIKGSPVLEFWPTPRITLNQITIRQPRENGDKMLGSIESLSADFSLIDALRGRTSFHEFHLVRPNLALTRDEKGLIDWSYAGLLARAINGVRSENGAEVLAPDLDAEIGAVTVEDGTFVVTDIKSAKTYHFDSVTADIAWPRLSGAISAVVIARINGEDLKVDFASRQPLLAFAGGNAEARTSLTSNLLTARFQGIASIASLSALSGNITASIPDVPALLTWSGKSIPGIATLKSASLESDIMSSGNGLRFNNLSLSLNEASATGVMDLFTQPGKRPKIGGTLAFDQMNLKPFLDAFALRLAAGEAEEISAGIGGPLQALDLDVRLSARRAQMGLFELSDVGASVIVAGGEAKFDIGDSQFEGGEMTAHLEATQRDFDGGGKLQLSIRNADFAALAERLQLKGPLPLATGSLDLDLQSPKAIWTTGLADVTGKLRFWTGEGTIPGVDAAALRTQAAEKPFFPLSAAAGGAFAFNQLNLQADFANGTAEMHDAHIAGATQTLTLSGVITYQSNGLALSGSLEATDPAKAAELPLLPFFVGGSWPNPVISPVPLFGNTPHAQ</sequence>
<accession>A0A2K9YXY2</accession>
<gene>
    <name evidence="2" type="ORF">CUJ84_Chr000437</name>
</gene>
<dbReference type="AlphaFoldDB" id="A0A2K9YXY2"/>
<dbReference type="InterPro" id="IPR052894">
    <property type="entry name" value="AsmA-related"/>
</dbReference>